<dbReference type="Pfam" id="PF07526">
    <property type="entry name" value="POX"/>
    <property type="match status" value="1"/>
</dbReference>
<keyword evidence="3" id="KW-0805">Transcription regulation</keyword>
<accession>A0AA38T671</accession>
<dbReference type="InterPro" id="IPR008422">
    <property type="entry name" value="KN_HD"/>
</dbReference>
<feature type="domain" description="Homeobox" evidence="10">
    <location>
        <begin position="262"/>
        <end position="325"/>
    </location>
</feature>
<comment type="similarity">
    <text evidence="2">Belongs to the TALE/BELL homeobox family.</text>
</comment>
<feature type="DNA-binding region" description="Homeobox" evidence="8">
    <location>
        <begin position="264"/>
        <end position="326"/>
    </location>
</feature>
<dbReference type="GO" id="GO:0005634">
    <property type="term" value="C:nucleus"/>
    <property type="evidence" value="ECO:0007669"/>
    <property type="project" value="UniProtKB-SubCell"/>
</dbReference>
<name>A0AA38T671_9ASTR</name>
<keyword evidence="4 8" id="KW-0238">DNA-binding</keyword>
<sequence>MAEGFELYHIPQQSRRDKLRVGDQTSFISSTTDNYATSSSIIDDHQDHCNTFLQDHYLSFIQRPLALSLSSHNGTHPFQKYDQSTSCYEDMMLGPYTGYASILKGSKFLNPAKQLLDEICDVGSFGFDHCGLMMEMDPDPPSLQNLRTNANCRKRSSLISLLDEVYKRYKHYYQQIQAVIASFETVAGLSSAAPFANLDLKAMSKSFRCLNNAITDQLQFSVKPHEHQISYGREELVWSGSPNNELYGQRAAINNMGFVDHQPVWRPQRGLPKRAVNVLRAWLFDHFLHPYPTDTDKQILAKQTGLSRNQVSNWFINARVRVWKPMVEEVHTLEARQVHERSSHIQEQEASAVIFRDPSHRMNQDPPSKRPRIDFPFDNKYNDDHIMERNKEHMNFYGNFSIHGASNGGDGNRGVSLTLGLHQNDNAITFSEPFPLTGERFVIGGLDGQNRQVGQEIIRGQFLHDFGG</sequence>
<dbReference type="Gene3D" id="1.10.10.60">
    <property type="entry name" value="Homeodomain-like"/>
    <property type="match status" value="1"/>
</dbReference>
<protein>
    <recommendedName>
        <fullName evidence="10">Homeobox domain-containing protein</fullName>
    </recommendedName>
</protein>
<dbReference type="SMART" id="SM00574">
    <property type="entry name" value="POX"/>
    <property type="match status" value="1"/>
</dbReference>
<keyword evidence="7 8" id="KW-0539">Nucleus</keyword>
<dbReference type="Proteomes" id="UP001172457">
    <property type="component" value="Chromosome 6"/>
</dbReference>
<dbReference type="InterPro" id="IPR006563">
    <property type="entry name" value="POX_dom"/>
</dbReference>
<proteinExistence type="inferred from homology"/>
<evidence type="ECO:0000313" key="12">
    <source>
        <dbReference type="Proteomes" id="UP001172457"/>
    </source>
</evidence>
<keyword evidence="5 8" id="KW-0371">Homeobox</keyword>
<evidence type="ECO:0000256" key="8">
    <source>
        <dbReference type="PROSITE-ProRule" id="PRU00108"/>
    </source>
</evidence>
<dbReference type="CDD" id="cd00086">
    <property type="entry name" value="homeodomain"/>
    <property type="match status" value="1"/>
</dbReference>
<evidence type="ECO:0000256" key="3">
    <source>
        <dbReference type="ARBA" id="ARBA00023015"/>
    </source>
</evidence>
<dbReference type="InterPro" id="IPR050224">
    <property type="entry name" value="TALE_homeobox"/>
</dbReference>
<dbReference type="EMBL" id="JARYMX010000006">
    <property type="protein sequence ID" value="KAJ9545517.1"/>
    <property type="molecule type" value="Genomic_DNA"/>
</dbReference>
<evidence type="ECO:0000256" key="6">
    <source>
        <dbReference type="ARBA" id="ARBA00023163"/>
    </source>
</evidence>
<comment type="caution">
    <text evidence="11">The sequence shown here is derived from an EMBL/GenBank/DDBJ whole genome shotgun (WGS) entry which is preliminary data.</text>
</comment>
<evidence type="ECO:0000256" key="9">
    <source>
        <dbReference type="SAM" id="MobiDB-lite"/>
    </source>
</evidence>
<evidence type="ECO:0000256" key="4">
    <source>
        <dbReference type="ARBA" id="ARBA00023125"/>
    </source>
</evidence>
<keyword evidence="6" id="KW-0804">Transcription</keyword>
<dbReference type="AlphaFoldDB" id="A0AA38T671"/>
<dbReference type="GO" id="GO:0006355">
    <property type="term" value="P:regulation of DNA-templated transcription"/>
    <property type="evidence" value="ECO:0007669"/>
    <property type="project" value="InterPro"/>
</dbReference>
<organism evidence="11 12">
    <name type="scientific">Centaurea solstitialis</name>
    <name type="common">yellow star-thistle</name>
    <dbReference type="NCBI Taxonomy" id="347529"/>
    <lineage>
        <taxon>Eukaryota</taxon>
        <taxon>Viridiplantae</taxon>
        <taxon>Streptophyta</taxon>
        <taxon>Embryophyta</taxon>
        <taxon>Tracheophyta</taxon>
        <taxon>Spermatophyta</taxon>
        <taxon>Magnoliopsida</taxon>
        <taxon>eudicotyledons</taxon>
        <taxon>Gunneridae</taxon>
        <taxon>Pentapetalae</taxon>
        <taxon>asterids</taxon>
        <taxon>campanulids</taxon>
        <taxon>Asterales</taxon>
        <taxon>Asteraceae</taxon>
        <taxon>Carduoideae</taxon>
        <taxon>Cardueae</taxon>
        <taxon>Centaureinae</taxon>
        <taxon>Centaurea</taxon>
    </lineage>
</organism>
<evidence type="ECO:0000256" key="5">
    <source>
        <dbReference type="ARBA" id="ARBA00023155"/>
    </source>
</evidence>
<dbReference type="SUPFAM" id="SSF46689">
    <property type="entry name" value="Homeodomain-like"/>
    <property type="match status" value="1"/>
</dbReference>
<feature type="region of interest" description="Disordered" evidence="9">
    <location>
        <begin position="358"/>
        <end position="377"/>
    </location>
</feature>
<dbReference type="PANTHER" id="PTHR11850">
    <property type="entry name" value="HOMEOBOX PROTEIN TRANSCRIPTION FACTORS"/>
    <property type="match status" value="1"/>
</dbReference>
<evidence type="ECO:0000259" key="10">
    <source>
        <dbReference type="PROSITE" id="PS50071"/>
    </source>
</evidence>
<dbReference type="InterPro" id="IPR009057">
    <property type="entry name" value="Homeodomain-like_sf"/>
</dbReference>
<gene>
    <name evidence="11" type="ORF">OSB04_025224</name>
</gene>
<dbReference type="Pfam" id="PF05920">
    <property type="entry name" value="Homeobox_KN"/>
    <property type="match status" value="1"/>
</dbReference>
<evidence type="ECO:0000256" key="7">
    <source>
        <dbReference type="ARBA" id="ARBA00023242"/>
    </source>
</evidence>
<dbReference type="InterPro" id="IPR001356">
    <property type="entry name" value="HD"/>
</dbReference>
<reference evidence="11" key="1">
    <citation type="submission" date="2023-03" db="EMBL/GenBank/DDBJ databases">
        <title>Chromosome-scale reference genome and RAD-based genetic map of yellow starthistle (Centaurea solstitialis) reveal putative structural variation and QTLs associated with invader traits.</title>
        <authorList>
            <person name="Reatini B."/>
            <person name="Cang F.A."/>
            <person name="Jiang Q."/>
            <person name="Mckibben M.T.W."/>
            <person name="Barker M.S."/>
            <person name="Rieseberg L.H."/>
            <person name="Dlugosch K.M."/>
        </authorList>
    </citation>
    <scope>NUCLEOTIDE SEQUENCE</scope>
    <source>
        <strain evidence="11">CAN-66</strain>
        <tissue evidence="11">Leaf</tissue>
    </source>
</reference>
<dbReference type="PROSITE" id="PS50071">
    <property type="entry name" value="HOMEOBOX_2"/>
    <property type="match status" value="1"/>
</dbReference>
<comment type="subcellular location">
    <subcellularLocation>
        <location evidence="1 8">Nucleus</location>
    </subcellularLocation>
</comment>
<keyword evidence="12" id="KW-1185">Reference proteome</keyword>
<dbReference type="SMART" id="SM00389">
    <property type="entry name" value="HOX"/>
    <property type="match status" value="1"/>
</dbReference>
<evidence type="ECO:0000256" key="2">
    <source>
        <dbReference type="ARBA" id="ARBA00006454"/>
    </source>
</evidence>
<evidence type="ECO:0000256" key="1">
    <source>
        <dbReference type="ARBA" id="ARBA00004123"/>
    </source>
</evidence>
<dbReference type="FunFam" id="1.10.10.60:FF:000117">
    <property type="entry name" value="BEL1-like homeodomain protein 9"/>
    <property type="match status" value="1"/>
</dbReference>
<evidence type="ECO:0000313" key="11">
    <source>
        <dbReference type="EMBL" id="KAJ9545517.1"/>
    </source>
</evidence>
<dbReference type="GO" id="GO:0003677">
    <property type="term" value="F:DNA binding"/>
    <property type="evidence" value="ECO:0007669"/>
    <property type="project" value="UniProtKB-UniRule"/>
</dbReference>